<organism evidence="4 5">
    <name type="scientific">Streptomonospora alba</name>
    <dbReference type="NCBI Taxonomy" id="183763"/>
    <lineage>
        <taxon>Bacteria</taxon>
        <taxon>Bacillati</taxon>
        <taxon>Actinomycetota</taxon>
        <taxon>Actinomycetes</taxon>
        <taxon>Streptosporangiales</taxon>
        <taxon>Nocardiopsidaceae</taxon>
        <taxon>Streptomonospora</taxon>
    </lineage>
</organism>
<evidence type="ECO:0000313" key="4">
    <source>
        <dbReference type="EMBL" id="KIH98451.1"/>
    </source>
</evidence>
<dbReference type="Pfam" id="PF00440">
    <property type="entry name" value="TetR_N"/>
    <property type="match status" value="1"/>
</dbReference>
<sequence>MSEGTRTRLLAAALRILAVEGIAGASVPSIAAAAGVDQALVLSRFDSVEDLLAEACRYGARRRVARYRDRFAAVASVDELVELGRSVHAEERAAGHVALLAQLLAAAQGHPRLGEATAAGLELWAAEIEQVLHRVLDTGPLGGLVDVGGLARAMAAGFVGVELYGGADADGAERALRSLEQLGQAAAVVEELGPLAQRALRARLRRSLPPARPAGVWGEWE</sequence>
<accession>A0A0C2JAF8</accession>
<dbReference type="OrthoDB" id="3474596at2"/>
<comment type="caution">
    <text evidence="4">The sequence shown here is derived from an EMBL/GenBank/DDBJ whole genome shotgun (WGS) entry which is preliminary data.</text>
</comment>
<feature type="DNA-binding region" description="H-T-H motif" evidence="2">
    <location>
        <begin position="26"/>
        <end position="45"/>
    </location>
</feature>
<name>A0A0C2JAF8_9ACTN</name>
<dbReference type="STRING" id="183763.LP52_13595"/>
<protein>
    <submittedName>
        <fullName evidence="4">TetR family transcriptional regulator</fullName>
    </submittedName>
</protein>
<keyword evidence="1 2" id="KW-0238">DNA-binding</keyword>
<evidence type="ECO:0000259" key="3">
    <source>
        <dbReference type="PROSITE" id="PS50977"/>
    </source>
</evidence>
<evidence type="ECO:0000313" key="5">
    <source>
        <dbReference type="Proteomes" id="UP000031675"/>
    </source>
</evidence>
<dbReference type="RefSeq" id="WP_040273807.1">
    <property type="nucleotide sequence ID" value="NZ_JROO01000026.1"/>
</dbReference>
<dbReference type="Gene3D" id="1.10.357.10">
    <property type="entry name" value="Tetracycline Repressor, domain 2"/>
    <property type="match status" value="1"/>
</dbReference>
<dbReference type="SUPFAM" id="SSF46689">
    <property type="entry name" value="Homeodomain-like"/>
    <property type="match status" value="1"/>
</dbReference>
<dbReference type="PROSITE" id="PS50977">
    <property type="entry name" value="HTH_TETR_2"/>
    <property type="match status" value="1"/>
</dbReference>
<feature type="domain" description="HTH tetR-type" evidence="3">
    <location>
        <begin position="3"/>
        <end position="63"/>
    </location>
</feature>
<dbReference type="EMBL" id="JROO01000026">
    <property type="protein sequence ID" value="KIH98451.1"/>
    <property type="molecule type" value="Genomic_DNA"/>
</dbReference>
<gene>
    <name evidence="4" type="ORF">LP52_13595</name>
</gene>
<evidence type="ECO:0000256" key="1">
    <source>
        <dbReference type="ARBA" id="ARBA00023125"/>
    </source>
</evidence>
<dbReference type="InterPro" id="IPR036271">
    <property type="entry name" value="Tet_transcr_reg_TetR-rel_C_sf"/>
</dbReference>
<dbReference type="SUPFAM" id="SSF48498">
    <property type="entry name" value="Tetracyclin repressor-like, C-terminal domain"/>
    <property type="match status" value="1"/>
</dbReference>
<proteinExistence type="predicted"/>
<dbReference type="AlphaFoldDB" id="A0A0C2JAF8"/>
<reference evidence="5" key="1">
    <citation type="journal article" date="2015" name="Chem. Biol.">
        <title>Structure, bioactivity, and resistance mechanism of streptomonomicin, an unusual lasso Peptide from an understudied halophilic actinomycete.</title>
        <authorList>
            <person name="Metelev M."/>
            <person name="Tietz J.I."/>
            <person name="Melby J.O."/>
            <person name="Blair P.M."/>
            <person name="Zhu L."/>
            <person name="Livnat I."/>
            <person name="Severinov K."/>
            <person name="Mitchell D.A."/>
        </authorList>
    </citation>
    <scope>NUCLEOTIDE SEQUENCE [LARGE SCALE GENOMIC DNA]</scope>
    <source>
        <strain evidence="5">YIM 90003</strain>
    </source>
</reference>
<dbReference type="Proteomes" id="UP000031675">
    <property type="component" value="Unassembled WGS sequence"/>
</dbReference>
<dbReference type="GO" id="GO:0003677">
    <property type="term" value="F:DNA binding"/>
    <property type="evidence" value="ECO:0007669"/>
    <property type="project" value="UniProtKB-UniRule"/>
</dbReference>
<keyword evidence="5" id="KW-1185">Reference proteome</keyword>
<dbReference type="InterPro" id="IPR009057">
    <property type="entry name" value="Homeodomain-like_sf"/>
</dbReference>
<dbReference type="InterPro" id="IPR001647">
    <property type="entry name" value="HTH_TetR"/>
</dbReference>
<evidence type="ECO:0000256" key="2">
    <source>
        <dbReference type="PROSITE-ProRule" id="PRU00335"/>
    </source>
</evidence>